<accession>A0A1B7P8P9</accession>
<dbReference type="Proteomes" id="UP000091918">
    <property type="component" value="Unassembled WGS sequence"/>
</dbReference>
<dbReference type="Gene3D" id="3.90.1640.10">
    <property type="entry name" value="inorganic pyrophosphatase (n-terminal core)"/>
    <property type="match status" value="1"/>
</dbReference>
<dbReference type="InterPro" id="IPR038222">
    <property type="entry name" value="DHHA2_dom_sf"/>
</dbReference>
<feature type="domain" description="DHHA2" evidence="1">
    <location>
        <begin position="367"/>
        <end position="557"/>
    </location>
</feature>
<comment type="caution">
    <text evidence="2">The sequence shown here is derived from an EMBL/GenBank/DDBJ whole genome shotgun (WGS) entry which is preliminary data.</text>
</comment>
<dbReference type="STRING" id="1658172.A0A1B7P8P9"/>
<gene>
    <name evidence="2" type="ORF">ACJ72_00215</name>
</gene>
<dbReference type="InterPro" id="IPR038763">
    <property type="entry name" value="DHH_sf"/>
</dbReference>
<dbReference type="SUPFAM" id="SSF64182">
    <property type="entry name" value="DHH phosphoesterases"/>
    <property type="match status" value="1"/>
</dbReference>
<dbReference type="GO" id="GO:0005737">
    <property type="term" value="C:cytoplasm"/>
    <property type="evidence" value="ECO:0007669"/>
    <property type="project" value="InterPro"/>
</dbReference>
<dbReference type="PANTHER" id="PTHR12112:SF39">
    <property type="entry name" value="EG:152A3.5 PROTEIN (FBGN0003116_PN PROTEIN)"/>
    <property type="match status" value="1"/>
</dbReference>
<evidence type="ECO:0000313" key="3">
    <source>
        <dbReference type="Proteomes" id="UP000091918"/>
    </source>
</evidence>
<name>A0A1B7P8P9_9EURO</name>
<dbReference type="InterPro" id="IPR004097">
    <property type="entry name" value="DHHA2"/>
</dbReference>
<dbReference type="Pfam" id="PF02833">
    <property type="entry name" value="DHHA2"/>
    <property type="match status" value="1"/>
</dbReference>
<dbReference type="OrthoDB" id="374045at2759"/>
<dbReference type="EMBL" id="LGUA01000010">
    <property type="protein sequence ID" value="OAX85404.1"/>
    <property type="molecule type" value="Genomic_DNA"/>
</dbReference>
<proteinExistence type="predicted"/>
<dbReference type="AlphaFoldDB" id="A0A1B7P8P9"/>
<dbReference type="PANTHER" id="PTHR12112">
    <property type="entry name" value="BNIP - RELATED"/>
    <property type="match status" value="1"/>
</dbReference>
<evidence type="ECO:0000259" key="1">
    <source>
        <dbReference type="SMART" id="SM01131"/>
    </source>
</evidence>
<protein>
    <recommendedName>
        <fullName evidence="1">DHHA2 domain-containing protein</fullName>
    </recommendedName>
</protein>
<dbReference type="SMART" id="SM01131">
    <property type="entry name" value="DHHA2"/>
    <property type="match status" value="1"/>
</dbReference>
<reference evidence="2 3" key="1">
    <citation type="submission" date="2015-07" db="EMBL/GenBank/DDBJ databases">
        <title>Emmonsia species relationships and genome sequence.</title>
        <authorList>
            <person name="Cuomo C.A."/>
            <person name="Schwartz I.S."/>
            <person name="Kenyon C."/>
            <person name="de Hoog G.S."/>
            <person name="Govender N.P."/>
            <person name="Botha A."/>
            <person name="Moreno L."/>
            <person name="de Vries M."/>
            <person name="Munoz J.F."/>
            <person name="Stielow J.B."/>
        </authorList>
    </citation>
    <scope>NUCLEOTIDE SEQUENCE [LARGE SCALE GENOMIC DNA]</scope>
    <source>
        <strain evidence="2 3">CBS 136260</strain>
    </source>
</reference>
<evidence type="ECO:0000313" key="2">
    <source>
        <dbReference type="EMBL" id="OAX85404.1"/>
    </source>
</evidence>
<keyword evidence="3" id="KW-1185">Reference proteome</keyword>
<sequence length="562" mass="61445">MSKPTSLTRGWDLLHFLKQTRAATHIPHPQQFSPTPSTSTLPVGPAKSQIYVLGNPSADLDSIISAIIYSYFATRVVSAEPDTAISSSGREEGEKNFRQYIPLINLPDVRAGKELARLRPEFVTALRLAVGWDEGKVRRDEYKEEKEAGDEALENSVLTVADLKERILTLGANTGGVSRKETEAIDKNINVMMVDWNALPKLPSSGEKRVIEGLSDALPGLKISVVGCIDHHDDEFFVSRDCDSQLHDQCCIQTGVGSCMSLIVRELRARGLWMENALSSKKAAAPALAQEAPEAQVAIYEAQAAKLAMAAILIDTANMTAKSKVSAVDNAAIAFLEAKIQAGLDAHLQCYPHSGASGARWNRQSFYEAITLAKENAVDNLTTLEVLGRDYKEWTETLAKTASSGAMSNESLKLGICCIVKPLSWLAEKCAREHKENTTTQTGTCSNTVLFEHLSSFATEKHLDLVAVMTAFRTPAPEGEFHRELMLYALNSKCLPSMRRFELAAAGELGLEEGVWTGNFTPTSGTDNIDGCYMRVWKQIDVSKSRKQVAPLLRGALRGSRD</sequence>
<dbReference type="GO" id="GO:0004309">
    <property type="term" value="F:exopolyphosphatase activity"/>
    <property type="evidence" value="ECO:0007669"/>
    <property type="project" value="TreeGrafter"/>
</dbReference>
<dbReference type="Gene3D" id="3.10.310.20">
    <property type="entry name" value="DHHA2 domain"/>
    <property type="match status" value="1"/>
</dbReference>
<organism evidence="2 3">
    <name type="scientific">Emergomyces africanus</name>
    <dbReference type="NCBI Taxonomy" id="1955775"/>
    <lineage>
        <taxon>Eukaryota</taxon>
        <taxon>Fungi</taxon>
        <taxon>Dikarya</taxon>
        <taxon>Ascomycota</taxon>
        <taxon>Pezizomycotina</taxon>
        <taxon>Eurotiomycetes</taxon>
        <taxon>Eurotiomycetidae</taxon>
        <taxon>Onygenales</taxon>
        <taxon>Ajellomycetaceae</taxon>
        <taxon>Emergomyces</taxon>
    </lineage>
</organism>